<reference evidence="1 2" key="1">
    <citation type="journal article" date="2020" name="Phytopathology">
        <title>A high-quality genome resource of Botrytis fragariae, a new and rapidly spreading fungal pathogen causing strawberry gray mold in the U.S.A.</title>
        <authorList>
            <person name="Wu Y."/>
            <person name="Saski C.A."/>
            <person name="Schnabel G."/>
            <person name="Xiao S."/>
            <person name="Hu M."/>
        </authorList>
    </citation>
    <scope>NUCLEOTIDE SEQUENCE [LARGE SCALE GENOMIC DNA]</scope>
    <source>
        <strain evidence="1 2">BVB16</strain>
    </source>
</reference>
<protein>
    <submittedName>
        <fullName evidence="1">Uncharacterized protein</fullName>
    </submittedName>
</protein>
<evidence type="ECO:0000313" key="1">
    <source>
        <dbReference type="EMBL" id="KAF5870591.1"/>
    </source>
</evidence>
<name>A0A8H6ANE1_9HELO</name>
<dbReference type="GeneID" id="59264007"/>
<proteinExistence type="predicted"/>
<dbReference type="EMBL" id="JABFCT010000014">
    <property type="protein sequence ID" value="KAF5870591.1"/>
    <property type="molecule type" value="Genomic_DNA"/>
</dbReference>
<gene>
    <name evidence="1" type="ORF">Bfra_009980</name>
</gene>
<dbReference type="AlphaFoldDB" id="A0A8H6ANE1"/>
<dbReference type="RefSeq" id="XP_037189538.1">
    <property type="nucleotide sequence ID" value="XM_037340315.1"/>
</dbReference>
<sequence>MAIACMTTDYRFQAPNPNSGSRPQNASFHVPTIHPTHSTPSSFSQFLQIRIQIMQYNIEISIIIKGIWNCIMISPF</sequence>
<keyword evidence="2" id="KW-1185">Reference proteome</keyword>
<dbReference type="Proteomes" id="UP000531561">
    <property type="component" value="Unassembled WGS sequence"/>
</dbReference>
<comment type="caution">
    <text evidence="1">The sequence shown here is derived from an EMBL/GenBank/DDBJ whole genome shotgun (WGS) entry which is preliminary data.</text>
</comment>
<accession>A0A8H6ANE1</accession>
<evidence type="ECO:0000313" key="2">
    <source>
        <dbReference type="Proteomes" id="UP000531561"/>
    </source>
</evidence>
<organism evidence="1 2">
    <name type="scientific">Botrytis fragariae</name>
    <dbReference type="NCBI Taxonomy" id="1964551"/>
    <lineage>
        <taxon>Eukaryota</taxon>
        <taxon>Fungi</taxon>
        <taxon>Dikarya</taxon>
        <taxon>Ascomycota</taxon>
        <taxon>Pezizomycotina</taxon>
        <taxon>Leotiomycetes</taxon>
        <taxon>Helotiales</taxon>
        <taxon>Sclerotiniaceae</taxon>
        <taxon>Botrytis</taxon>
    </lineage>
</organism>